<dbReference type="AlphaFoldDB" id="A0A5B0SEY2"/>
<reference evidence="1 2" key="1">
    <citation type="submission" date="2019-05" db="EMBL/GenBank/DDBJ databases">
        <title>Emergence of the Ug99 lineage of the wheat stem rust pathogen through somatic hybridization.</title>
        <authorList>
            <person name="Li F."/>
            <person name="Upadhyaya N.M."/>
            <person name="Sperschneider J."/>
            <person name="Matny O."/>
            <person name="Nguyen-Phuc H."/>
            <person name="Mago R."/>
            <person name="Raley C."/>
            <person name="Miller M.E."/>
            <person name="Silverstein K.A.T."/>
            <person name="Henningsen E."/>
            <person name="Hirsch C.D."/>
            <person name="Visser B."/>
            <person name="Pretorius Z.A."/>
            <person name="Steffenson B.J."/>
            <person name="Schwessinger B."/>
            <person name="Dodds P.N."/>
            <person name="Figueroa M."/>
        </authorList>
    </citation>
    <scope>NUCLEOTIDE SEQUENCE [LARGE SCALE GENOMIC DNA]</scope>
    <source>
        <strain evidence="1 2">Ug99</strain>
    </source>
</reference>
<name>A0A5B0SEY2_PUCGR</name>
<dbReference type="EMBL" id="VDEP01000036">
    <property type="protein sequence ID" value="KAA1136039.1"/>
    <property type="molecule type" value="Genomic_DNA"/>
</dbReference>
<evidence type="ECO:0000313" key="1">
    <source>
        <dbReference type="EMBL" id="KAA1136039.1"/>
    </source>
</evidence>
<gene>
    <name evidence="1" type="ORF">PGTUg99_024127</name>
</gene>
<evidence type="ECO:0000313" key="2">
    <source>
        <dbReference type="Proteomes" id="UP000325313"/>
    </source>
</evidence>
<accession>A0A5B0SEY2</accession>
<proteinExistence type="predicted"/>
<dbReference type="Proteomes" id="UP000325313">
    <property type="component" value="Unassembled WGS sequence"/>
</dbReference>
<organism evidence="1 2">
    <name type="scientific">Puccinia graminis f. sp. tritici</name>
    <dbReference type="NCBI Taxonomy" id="56615"/>
    <lineage>
        <taxon>Eukaryota</taxon>
        <taxon>Fungi</taxon>
        <taxon>Dikarya</taxon>
        <taxon>Basidiomycota</taxon>
        <taxon>Pucciniomycotina</taxon>
        <taxon>Pucciniomycetes</taxon>
        <taxon>Pucciniales</taxon>
        <taxon>Pucciniaceae</taxon>
        <taxon>Puccinia</taxon>
    </lineage>
</organism>
<comment type="caution">
    <text evidence="1">The sequence shown here is derived from an EMBL/GenBank/DDBJ whole genome shotgun (WGS) entry which is preliminary data.</text>
</comment>
<sequence>MYQLKTSILTLDYFRSIFVLILSAAQSLPPPTSASLIISRGSLKLIGWLVTSPISLSRSASGSRFPSRQTMCSSTRLRSGLRLRSLVGER</sequence>
<protein>
    <submittedName>
        <fullName evidence="1">Uncharacterized protein</fullName>
    </submittedName>
</protein>